<keyword evidence="2" id="KW-1185">Reference proteome</keyword>
<organism evidence="1 2">
    <name type="scientific">Trifolium medium</name>
    <dbReference type="NCBI Taxonomy" id="97028"/>
    <lineage>
        <taxon>Eukaryota</taxon>
        <taxon>Viridiplantae</taxon>
        <taxon>Streptophyta</taxon>
        <taxon>Embryophyta</taxon>
        <taxon>Tracheophyta</taxon>
        <taxon>Spermatophyta</taxon>
        <taxon>Magnoliopsida</taxon>
        <taxon>eudicotyledons</taxon>
        <taxon>Gunneridae</taxon>
        <taxon>Pentapetalae</taxon>
        <taxon>rosids</taxon>
        <taxon>fabids</taxon>
        <taxon>Fabales</taxon>
        <taxon>Fabaceae</taxon>
        <taxon>Papilionoideae</taxon>
        <taxon>50 kb inversion clade</taxon>
        <taxon>NPAAA clade</taxon>
        <taxon>Hologalegina</taxon>
        <taxon>IRL clade</taxon>
        <taxon>Trifolieae</taxon>
        <taxon>Trifolium</taxon>
    </lineage>
</organism>
<proteinExistence type="predicted"/>
<comment type="caution">
    <text evidence="1">The sequence shown here is derived from an EMBL/GenBank/DDBJ whole genome shotgun (WGS) entry which is preliminary data.</text>
</comment>
<feature type="non-terminal residue" evidence="1">
    <location>
        <position position="124"/>
    </location>
</feature>
<sequence>HLVRHLSSDERNFNWHQSRHPNLLGELQGDQFCSKMDNMKDGGSFNKPPVLDGSNYDYWKARMVAFLKSMDSKSWKAIVKGWTHQLQMEPQVRSLEQNGLMQKTLKLLATLKHSMQYSMVLIKT</sequence>
<evidence type="ECO:0000313" key="2">
    <source>
        <dbReference type="Proteomes" id="UP000265520"/>
    </source>
</evidence>
<dbReference type="EMBL" id="LXQA010141599">
    <property type="protein sequence ID" value="MCI24455.1"/>
    <property type="molecule type" value="Genomic_DNA"/>
</dbReference>
<dbReference type="AlphaFoldDB" id="A0A392QME4"/>
<name>A0A392QME4_9FABA</name>
<accession>A0A392QME4</accession>
<reference evidence="1 2" key="1">
    <citation type="journal article" date="2018" name="Front. Plant Sci.">
        <title>Red Clover (Trifolium pratense) and Zigzag Clover (T. medium) - A Picture of Genomic Similarities and Differences.</title>
        <authorList>
            <person name="Dluhosova J."/>
            <person name="Istvanek J."/>
            <person name="Nedelnik J."/>
            <person name="Repkova J."/>
        </authorList>
    </citation>
    <scope>NUCLEOTIDE SEQUENCE [LARGE SCALE GENOMIC DNA]</scope>
    <source>
        <strain evidence="2">cv. 10/8</strain>
        <tissue evidence="1">Leaf</tissue>
    </source>
</reference>
<feature type="non-terminal residue" evidence="1">
    <location>
        <position position="1"/>
    </location>
</feature>
<evidence type="ECO:0000313" key="1">
    <source>
        <dbReference type="EMBL" id="MCI24455.1"/>
    </source>
</evidence>
<dbReference type="Proteomes" id="UP000265520">
    <property type="component" value="Unassembled WGS sequence"/>
</dbReference>
<protein>
    <submittedName>
        <fullName evidence="1">Gag-pol polyprotein</fullName>
    </submittedName>
</protein>